<dbReference type="EMBL" id="BMYO01000001">
    <property type="protein sequence ID" value="GHD56989.1"/>
    <property type="molecule type" value="Genomic_DNA"/>
</dbReference>
<proteinExistence type="predicted"/>
<keyword evidence="3" id="KW-1185">Reference proteome</keyword>
<organism evidence="2 3">
    <name type="scientific">Jeongeupia chitinilytica</name>
    <dbReference type="NCBI Taxonomy" id="1041641"/>
    <lineage>
        <taxon>Bacteria</taxon>
        <taxon>Pseudomonadati</taxon>
        <taxon>Pseudomonadota</taxon>
        <taxon>Betaproteobacteria</taxon>
        <taxon>Neisseriales</taxon>
        <taxon>Chitinibacteraceae</taxon>
        <taxon>Jeongeupia</taxon>
    </lineage>
</organism>
<accession>A0ABQ3GWI7</accession>
<reference evidence="3" key="1">
    <citation type="journal article" date="2019" name="Int. J. Syst. Evol. Microbiol.">
        <title>The Global Catalogue of Microorganisms (GCM) 10K type strain sequencing project: providing services to taxonomists for standard genome sequencing and annotation.</title>
        <authorList>
            <consortium name="The Broad Institute Genomics Platform"/>
            <consortium name="The Broad Institute Genome Sequencing Center for Infectious Disease"/>
            <person name="Wu L."/>
            <person name="Ma J."/>
        </authorList>
    </citation>
    <scope>NUCLEOTIDE SEQUENCE [LARGE SCALE GENOMIC DNA]</scope>
    <source>
        <strain evidence="3">KCTC 23701</strain>
    </source>
</reference>
<evidence type="ECO:0000313" key="2">
    <source>
        <dbReference type="EMBL" id="GHD56989.1"/>
    </source>
</evidence>
<evidence type="ECO:0000256" key="1">
    <source>
        <dbReference type="SAM" id="MobiDB-lite"/>
    </source>
</evidence>
<protein>
    <submittedName>
        <fullName evidence="2">Uncharacterized protein</fullName>
    </submittedName>
</protein>
<sequence>MPRQWTQAQREQQRLRIMQQQPWLSSTGPRTEQGKARSSLNAIKHGFCSWRYRGQLREIMRTVKARQKMLDALRFKYRQLVTLR</sequence>
<dbReference type="RefSeq" id="WP_189458562.1">
    <property type="nucleotide sequence ID" value="NZ_BMYO01000001.1"/>
</dbReference>
<feature type="region of interest" description="Disordered" evidence="1">
    <location>
        <begin position="19"/>
        <end position="38"/>
    </location>
</feature>
<evidence type="ECO:0000313" key="3">
    <source>
        <dbReference type="Proteomes" id="UP000604737"/>
    </source>
</evidence>
<name>A0ABQ3GWI7_9NEIS</name>
<dbReference type="Proteomes" id="UP000604737">
    <property type="component" value="Unassembled WGS sequence"/>
</dbReference>
<gene>
    <name evidence="2" type="ORF">GCM10007350_05000</name>
</gene>
<comment type="caution">
    <text evidence="2">The sequence shown here is derived from an EMBL/GenBank/DDBJ whole genome shotgun (WGS) entry which is preliminary data.</text>
</comment>